<dbReference type="InterPro" id="IPR035965">
    <property type="entry name" value="PAS-like_dom_sf"/>
</dbReference>
<accession>A0A4Y3QQY4</accession>
<keyword evidence="6 10" id="KW-0418">Kinase</keyword>
<dbReference type="Pfam" id="PF00512">
    <property type="entry name" value="HisKA"/>
    <property type="match status" value="1"/>
</dbReference>
<dbReference type="AlphaFoldDB" id="A0A4Y3QQY4"/>
<dbReference type="InterPro" id="IPR036097">
    <property type="entry name" value="HisK_dim/P_sf"/>
</dbReference>
<feature type="transmembrane region" description="Helical" evidence="8">
    <location>
        <begin position="135"/>
        <end position="157"/>
    </location>
</feature>
<comment type="catalytic activity">
    <reaction evidence="1">
        <text>ATP + protein L-histidine = ADP + protein N-phospho-L-histidine.</text>
        <dbReference type="EC" id="2.7.13.3"/>
    </reaction>
</comment>
<evidence type="ECO:0000256" key="5">
    <source>
        <dbReference type="ARBA" id="ARBA00022679"/>
    </source>
</evidence>
<dbReference type="InterPro" id="IPR036890">
    <property type="entry name" value="HATPase_C_sf"/>
</dbReference>
<dbReference type="PANTHER" id="PTHR43711">
    <property type="entry name" value="TWO-COMPONENT HISTIDINE KINASE"/>
    <property type="match status" value="1"/>
</dbReference>
<dbReference type="InterPro" id="IPR004358">
    <property type="entry name" value="Sig_transdc_His_kin-like_C"/>
</dbReference>
<dbReference type="PANTHER" id="PTHR43711:SF1">
    <property type="entry name" value="HISTIDINE KINASE 1"/>
    <property type="match status" value="1"/>
</dbReference>
<feature type="domain" description="Histidine kinase" evidence="9">
    <location>
        <begin position="319"/>
        <end position="536"/>
    </location>
</feature>
<dbReference type="CDD" id="cd00082">
    <property type="entry name" value="HisKA"/>
    <property type="match status" value="1"/>
</dbReference>
<dbReference type="GO" id="GO:0005886">
    <property type="term" value="C:plasma membrane"/>
    <property type="evidence" value="ECO:0007669"/>
    <property type="project" value="UniProtKB-SubCell"/>
</dbReference>
<evidence type="ECO:0000313" key="10">
    <source>
        <dbReference type="EMBL" id="GEB47093.1"/>
    </source>
</evidence>
<gene>
    <name evidence="10" type="ORF">MTE01_30380</name>
</gene>
<dbReference type="Gene3D" id="1.10.287.130">
    <property type="match status" value="1"/>
</dbReference>
<dbReference type="Proteomes" id="UP000319525">
    <property type="component" value="Unassembled WGS sequence"/>
</dbReference>
<keyword evidence="4" id="KW-0597">Phosphoprotein</keyword>
<evidence type="ECO:0000256" key="8">
    <source>
        <dbReference type="SAM" id="Phobius"/>
    </source>
</evidence>
<feature type="transmembrane region" description="Helical" evidence="8">
    <location>
        <begin position="110"/>
        <end position="129"/>
    </location>
</feature>
<dbReference type="EMBL" id="BJML01000012">
    <property type="protein sequence ID" value="GEB47093.1"/>
    <property type="molecule type" value="Genomic_DNA"/>
</dbReference>
<keyword evidence="8" id="KW-0472">Membrane</keyword>
<sequence length="551" mass="59389">MRPNQIFVRLQLPFLVGVTVASIATVLAVPELSHSPLLWAGLSALAIASGVFLLPSKHWMTTAWVVVIPMLDVICIAGVRTALLAYLPTVGMLCLLPFAWIAYRFRWPGLTVVLVSGALIAALPFALGVRPATTLLAIVNVLALPFIATGISLAIHLGARSFEKRRAIAEEATAALRGALNESNETQLLLRSVLDTVTGAVAYYNARDELILANSTAEKMVEIVGFRLDIPPFAGPDVLAADRKTPISLDQQIIPRALRGEVIASHMEWLGRPGNQIAIMASSRRVHREDGTLLGTVIVAYDVTELANAIEVREEFLTTVSHELRTPLTSIIGYTEEIVDVLGERAQHLGIDAWLATIERNADTLMKRVNDLLHVADAELVLERQQTDVDVIVRRAVEQFTVVAERTGIVLDTRVETGLLADVDPRRFGQAVENLVGNALKFTARGGTVTVRAHRQESDTICVSVADTGIGMTPDEQRRIFDRFYRAQAVRENALQGIGVGLSIVKTIVDAHGGKIAVVSAPGAGTTVRIDVPTNPAVATSPAHAAAITPH</sequence>
<keyword evidence="5" id="KW-0808">Transferase</keyword>
<evidence type="ECO:0000256" key="2">
    <source>
        <dbReference type="ARBA" id="ARBA00004236"/>
    </source>
</evidence>
<feature type="transmembrane region" description="Helical" evidence="8">
    <location>
        <begin position="12"/>
        <end position="30"/>
    </location>
</feature>
<dbReference type="InterPro" id="IPR003594">
    <property type="entry name" value="HATPase_dom"/>
</dbReference>
<dbReference type="InterPro" id="IPR003661">
    <property type="entry name" value="HisK_dim/P_dom"/>
</dbReference>
<dbReference type="SMART" id="SM00388">
    <property type="entry name" value="HisKA"/>
    <property type="match status" value="1"/>
</dbReference>
<dbReference type="Pfam" id="PF02518">
    <property type="entry name" value="HATPase_c"/>
    <property type="match status" value="1"/>
</dbReference>
<comment type="subcellular location">
    <subcellularLocation>
        <location evidence="2">Cell membrane</location>
    </subcellularLocation>
</comment>
<dbReference type="Gene3D" id="3.30.565.10">
    <property type="entry name" value="Histidine kinase-like ATPase, C-terminal domain"/>
    <property type="match status" value="1"/>
</dbReference>
<evidence type="ECO:0000259" key="9">
    <source>
        <dbReference type="PROSITE" id="PS50109"/>
    </source>
</evidence>
<organism evidence="10 11">
    <name type="scientific">Microbacterium testaceum</name>
    <name type="common">Aureobacterium testaceum</name>
    <name type="synonym">Brevibacterium testaceum</name>
    <dbReference type="NCBI Taxonomy" id="2033"/>
    <lineage>
        <taxon>Bacteria</taxon>
        <taxon>Bacillati</taxon>
        <taxon>Actinomycetota</taxon>
        <taxon>Actinomycetes</taxon>
        <taxon>Micrococcales</taxon>
        <taxon>Microbacteriaceae</taxon>
        <taxon>Microbacterium</taxon>
    </lineage>
</organism>
<dbReference type="SMART" id="SM00387">
    <property type="entry name" value="HATPase_c"/>
    <property type="match status" value="1"/>
</dbReference>
<keyword evidence="8" id="KW-1133">Transmembrane helix</keyword>
<dbReference type="PRINTS" id="PR00344">
    <property type="entry name" value="BCTRLSENSOR"/>
</dbReference>
<dbReference type="SUPFAM" id="SSF55785">
    <property type="entry name" value="PYP-like sensor domain (PAS domain)"/>
    <property type="match status" value="1"/>
</dbReference>
<dbReference type="EC" id="2.7.13.3" evidence="3"/>
<feature type="transmembrane region" description="Helical" evidence="8">
    <location>
        <begin position="36"/>
        <end position="54"/>
    </location>
</feature>
<name>A0A4Y3QQY4_MICTE</name>
<evidence type="ECO:0000256" key="1">
    <source>
        <dbReference type="ARBA" id="ARBA00000085"/>
    </source>
</evidence>
<evidence type="ECO:0000256" key="3">
    <source>
        <dbReference type="ARBA" id="ARBA00012438"/>
    </source>
</evidence>
<dbReference type="PROSITE" id="PS50109">
    <property type="entry name" value="HIS_KIN"/>
    <property type="match status" value="1"/>
</dbReference>
<dbReference type="InterPro" id="IPR050736">
    <property type="entry name" value="Sensor_HK_Regulatory"/>
</dbReference>
<reference evidence="10 11" key="1">
    <citation type="submission" date="2019-06" db="EMBL/GenBank/DDBJ databases">
        <title>Whole genome shotgun sequence of Microbacterium testaceum NBRC 12675.</title>
        <authorList>
            <person name="Hosoyama A."/>
            <person name="Uohara A."/>
            <person name="Ohji S."/>
            <person name="Ichikawa N."/>
        </authorList>
    </citation>
    <scope>NUCLEOTIDE SEQUENCE [LARGE SCALE GENOMIC DNA]</scope>
    <source>
        <strain evidence="10 11">NBRC 12675</strain>
    </source>
</reference>
<dbReference type="GO" id="GO:0000155">
    <property type="term" value="F:phosphorelay sensor kinase activity"/>
    <property type="evidence" value="ECO:0007669"/>
    <property type="project" value="InterPro"/>
</dbReference>
<dbReference type="InterPro" id="IPR005467">
    <property type="entry name" value="His_kinase_dom"/>
</dbReference>
<protein>
    <recommendedName>
        <fullName evidence="3">histidine kinase</fullName>
        <ecNumber evidence="3">2.7.13.3</ecNumber>
    </recommendedName>
</protein>
<dbReference type="SUPFAM" id="SSF55874">
    <property type="entry name" value="ATPase domain of HSP90 chaperone/DNA topoisomerase II/histidine kinase"/>
    <property type="match status" value="1"/>
</dbReference>
<proteinExistence type="predicted"/>
<evidence type="ECO:0000313" key="11">
    <source>
        <dbReference type="Proteomes" id="UP000319525"/>
    </source>
</evidence>
<keyword evidence="8" id="KW-0812">Transmembrane</keyword>
<feature type="transmembrane region" description="Helical" evidence="8">
    <location>
        <begin position="85"/>
        <end position="103"/>
    </location>
</feature>
<comment type="caution">
    <text evidence="10">The sequence shown here is derived from an EMBL/GenBank/DDBJ whole genome shotgun (WGS) entry which is preliminary data.</text>
</comment>
<evidence type="ECO:0000256" key="7">
    <source>
        <dbReference type="ARBA" id="ARBA00023012"/>
    </source>
</evidence>
<evidence type="ECO:0000256" key="6">
    <source>
        <dbReference type="ARBA" id="ARBA00022777"/>
    </source>
</evidence>
<evidence type="ECO:0000256" key="4">
    <source>
        <dbReference type="ARBA" id="ARBA00022553"/>
    </source>
</evidence>
<dbReference type="Gene3D" id="3.30.450.20">
    <property type="entry name" value="PAS domain"/>
    <property type="match status" value="1"/>
</dbReference>
<keyword evidence="7" id="KW-0902">Two-component regulatory system</keyword>
<dbReference type="FunFam" id="3.30.565.10:FF:000006">
    <property type="entry name" value="Sensor histidine kinase WalK"/>
    <property type="match status" value="1"/>
</dbReference>
<dbReference type="SUPFAM" id="SSF47384">
    <property type="entry name" value="Homodimeric domain of signal transducing histidine kinase"/>
    <property type="match status" value="1"/>
</dbReference>